<keyword evidence="7" id="KW-1185">Reference proteome</keyword>
<reference evidence="6 7" key="1">
    <citation type="submission" date="2019-05" db="EMBL/GenBank/DDBJ databases">
        <authorList>
            <person name="Narsing Rao M.P."/>
            <person name="Li W.J."/>
        </authorList>
    </citation>
    <scope>NUCLEOTIDE SEQUENCE [LARGE SCALE GENOMIC DNA]</scope>
    <source>
        <strain evidence="6 7">SYSU_K30003</strain>
    </source>
</reference>
<evidence type="ECO:0000256" key="4">
    <source>
        <dbReference type="PIRNR" id="PIRNR037489"/>
    </source>
</evidence>
<feature type="binding site" evidence="5">
    <location>
        <position position="66"/>
    </location>
    <ligand>
        <name>a divalent metal cation</name>
        <dbReference type="ChEBI" id="CHEBI:60240"/>
        <label>1</label>
    </ligand>
</feature>
<sequence length="371" mass="39240">MAVDVRQVVYWMESWAPPALAEPDDKIGLQIGSLKNKIERVAVALDVTDAVVDEAIARGAGLIIAHHPIIFRPLAAIRTDRADGKLIKKLLANDVSVYASHTNLDVATGGVNDLLADALGLTSTKPLKTSVVETLYKLVAYVPHSHADRVREAVFAAGAGQIGKYSHCGFSAEGTGTFLPEEGAAPYLGEPGRLETASELRFETIVPERRKAAAVKALLAAHPYEEVAYDLFRLELPGEPFGLGRVGSLPSPTTLKAFAERAKTAFGVPALRFVGDPDKVVRKVAVLGGSGRSYVKHAISAGADAFVTGDLDHHTAHDALAAGIALIDPGHHIEQIMKAAVAARLNAHAAAQGWDVEAYASAGSTEPFVFL</sequence>
<dbReference type="NCBIfam" id="TIGR00486">
    <property type="entry name" value="YbgI_SA1388"/>
    <property type="match status" value="1"/>
</dbReference>
<dbReference type="FunFam" id="3.30.70.120:FF:000006">
    <property type="entry name" value="GTP cyclohydrolase 1 type 2 homolog"/>
    <property type="match status" value="1"/>
</dbReference>
<dbReference type="InterPro" id="IPR036069">
    <property type="entry name" value="DUF34/NIF3_sf"/>
</dbReference>
<evidence type="ECO:0000256" key="5">
    <source>
        <dbReference type="PIRSR" id="PIRSR602678-1"/>
    </source>
</evidence>
<feature type="binding site" evidence="5">
    <location>
        <position position="331"/>
    </location>
    <ligand>
        <name>a divalent metal cation</name>
        <dbReference type="ChEBI" id="CHEBI:60240"/>
        <label>1</label>
    </ligand>
</feature>
<dbReference type="Gene3D" id="3.40.1390.30">
    <property type="entry name" value="NIF3 (NGG1p interacting factor 3)-like"/>
    <property type="match status" value="1"/>
</dbReference>
<dbReference type="OrthoDB" id="9792792at2"/>
<evidence type="ECO:0000256" key="3">
    <source>
        <dbReference type="ARBA" id="ARBA00022723"/>
    </source>
</evidence>
<evidence type="ECO:0000256" key="1">
    <source>
        <dbReference type="ARBA" id="ARBA00006964"/>
    </source>
</evidence>
<evidence type="ECO:0000313" key="6">
    <source>
        <dbReference type="EMBL" id="TLS50358.1"/>
    </source>
</evidence>
<evidence type="ECO:0000256" key="2">
    <source>
        <dbReference type="ARBA" id="ARBA00022112"/>
    </source>
</evidence>
<protein>
    <recommendedName>
        <fullName evidence="2 4">GTP cyclohydrolase 1 type 2 homolog</fullName>
    </recommendedName>
</protein>
<dbReference type="GO" id="GO:0005737">
    <property type="term" value="C:cytoplasm"/>
    <property type="evidence" value="ECO:0007669"/>
    <property type="project" value="TreeGrafter"/>
</dbReference>
<dbReference type="EMBL" id="VCIW01000015">
    <property type="protein sequence ID" value="TLS50358.1"/>
    <property type="molecule type" value="Genomic_DNA"/>
</dbReference>
<dbReference type="PANTHER" id="PTHR13799:SF14">
    <property type="entry name" value="GTP CYCLOHYDROLASE 1 TYPE 2 HOMOLOG"/>
    <property type="match status" value="1"/>
</dbReference>
<proteinExistence type="inferred from homology"/>
<feature type="binding site" evidence="5">
    <location>
        <position position="334"/>
    </location>
    <ligand>
        <name>a divalent metal cation</name>
        <dbReference type="ChEBI" id="CHEBI:60240"/>
        <label>1</label>
    </ligand>
</feature>
<dbReference type="GO" id="GO:0046872">
    <property type="term" value="F:metal ion binding"/>
    <property type="evidence" value="ECO:0007669"/>
    <property type="project" value="UniProtKB-UniRule"/>
</dbReference>
<dbReference type="InterPro" id="IPR015867">
    <property type="entry name" value="N-reg_PII/ATP_PRibTrfase_C"/>
</dbReference>
<dbReference type="Gene3D" id="3.30.70.120">
    <property type="match status" value="1"/>
</dbReference>
<dbReference type="RefSeq" id="WP_138196068.1">
    <property type="nucleotide sequence ID" value="NZ_VCIW01000015.1"/>
</dbReference>
<name>A0A5R9GAE8_9BACL</name>
<organism evidence="6 7">
    <name type="scientific">Paenibacillus antri</name>
    <dbReference type="NCBI Taxonomy" id="2582848"/>
    <lineage>
        <taxon>Bacteria</taxon>
        <taxon>Bacillati</taxon>
        <taxon>Bacillota</taxon>
        <taxon>Bacilli</taxon>
        <taxon>Bacillales</taxon>
        <taxon>Paenibacillaceae</taxon>
        <taxon>Paenibacillus</taxon>
    </lineage>
</organism>
<comment type="similarity">
    <text evidence="1 4">Belongs to the GTP cyclohydrolase I type 2/NIF3 family.</text>
</comment>
<accession>A0A5R9GAE8</accession>
<feature type="binding site" evidence="5">
    <location>
        <position position="67"/>
    </location>
    <ligand>
        <name>a divalent metal cation</name>
        <dbReference type="ChEBI" id="CHEBI:60240"/>
        <label>1</label>
    </ligand>
</feature>
<dbReference type="SUPFAM" id="SSF102705">
    <property type="entry name" value="NIF3 (NGG1p interacting factor 3)-like"/>
    <property type="match status" value="1"/>
</dbReference>
<dbReference type="InterPro" id="IPR002678">
    <property type="entry name" value="DUF34/NIF3"/>
</dbReference>
<dbReference type="Pfam" id="PF01784">
    <property type="entry name" value="DUF34_NIF3"/>
    <property type="match status" value="1"/>
</dbReference>
<dbReference type="PANTHER" id="PTHR13799">
    <property type="entry name" value="NGG1 INTERACTING FACTOR 3"/>
    <property type="match status" value="1"/>
</dbReference>
<comment type="caution">
    <text evidence="6">The sequence shown here is derived from an EMBL/GenBank/DDBJ whole genome shotgun (WGS) entry which is preliminary data.</text>
</comment>
<evidence type="ECO:0000313" key="7">
    <source>
        <dbReference type="Proteomes" id="UP000309676"/>
    </source>
</evidence>
<dbReference type="FunFam" id="3.40.1390.30:FF:000001">
    <property type="entry name" value="GTP cyclohydrolase 1 type 2"/>
    <property type="match status" value="1"/>
</dbReference>
<keyword evidence="3 4" id="KW-0479">Metal-binding</keyword>
<dbReference type="PIRSF" id="PIRSF037489">
    <property type="entry name" value="UCP037489_NIF3_YqfO"/>
    <property type="match status" value="1"/>
</dbReference>
<dbReference type="Proteomes" id="UP000309676">
    <property type="component" value="Unassembled WGS sequence"/>
</dbReference>
<feature type="binding site" evidence="5">
    <location>
        <position position="105"/>
    </location>
    <ligand>
        <name>a divalent metal cation</name>
        <dbReference type="ChEBI" id="CHEBI:60240"/>
        <label>1</label>
    </ligand>
</feature>
<gene>
    <name evidence="6" type="ORF">FE782_20230</name>
</gene>
<dbReference type="AlphaFoldDB" id="A0A5R9GAE8"/>
<dbReference type="InterPro" id="IPR017221">
    <property type="entry name" value="DUF34/NIF3_bac"/>
</dbReference>